<proteinExistence type="predicted"/>
<comment type="caution">
    <text evidence="1">The sequence shown here is derived from an EMBL/GenBank/DDBJ whole genome shotgun (WGS) entry which is preliminary data.</text>
</comment>
<evidence type="ECO:0000313" key="2">
    <source>
        <dbReference type="Proteomes" id="UP000307244"/>
    </source>
</evidence>
<keyword evidence="2" id="KW-1185">Reference proteome</keyword>
<accession>A0A4U1CJ36</accession>
<organism evidence="1 2">
    <name type="scientific">Pedobacter frigoris</name>
    <dbReference type="NCBI Taxonomy" id="2571272"/>
    <lineage>
        <taxon>Bacteria</taxon>
        <taxon>Pseudomonadati</taxon>
        <taxon>Bacteroidota</taxon>
        <taxon>Sphingobacteriia</taxon>
        <taxon>Sphingobacteriales</taxon>
        <taxon>Sphingobacteriaceae</taxon>
        <taxon>Pedobacter</taxon>
    </lineage>
</organism>
<dbReference type="EMBL" id="SWBQ01000003">
    <property type="protein sequence ID" value="TKC06086.1"/>
    <property type="molecule type" value="Genomic_DNA"/>
</dbReference>
<dbReference type="OrthoDB" id="9950376at2"/>
<dbReference type="InterPro" id="IPR052928">
    <property type="entry name" value="Desiccation-related_membrane"/>
</dbReference>
<dbReference type="AlphaFoldDB" id="A0A4U1CJ36"/>
<evidence type="ECO:0000313" key="1">
    <source>
        <dbReference type="EMBL" id="TKC06086.1"/>
    </source>
</evidence>
<dbReference type="Pfam" id="PF12732">
    <property type="entry name" value="YtxH"/>
    <property type="match status" value="1"/>
</dbReference>
<dbReference type="PANTHER" id="PTHR35792">
    <property type="entry name" value="GENERAL STRESS PROTEIN"/>
    <property type="match status" value="1"/>
</dbReference>
<dbReference type="PANTHER" id="PTHR35792:SF1">
    <property type="entry name" value="SLL0268 PROTEIN"/>
    <property type="match status" value="1"/>
</dbReference>
<gene>
    <name evidence="1" type="ORF">FA047_12205</name>
</gene>
<protein>
    <submittedName>
        <fullName evidence="1">YtxH domain-containing protein</fullName>
    </submittedName>
</protein>
<reference evidence="1 2" key="1">
    <citation type="submission" date="2019-04" db="EMBL/GenBank/DDBJ databases">
        <title>Pedobacter sp. RP-3-15 sp. nov., isolated from Arctic soil.</title>
        <authorList>
            <person name="Dahal R.H."/>
            <person name="Kim D.-U."/>
        </authorList>
    </citation>
    <scope>NUCLEOTIDE SEQUENCE [LARGE SCALE GENOMIC DNA]</scope>
    <source>
        <strain evidence="1 2">RP-3-15</strain>
    </source>
</reference>
<sequence>MKNSSNILIGLLAGLAAGAALGLLIAPESGTETRDKLSRSLNDLGESIKDKAAAEIEKLASMKEDLVGKFTGQAEEFQKNQNYTPNA</sequence>
<dbReference type="InterPro" id="IPR024623">
    <property type="entry name" value="YtxH"/>
</dbReference>
<dbReference type="RefSeq" id="WP_136836345.1">
    <property type="nucleotide sequence ID" value="NZ_SWBQ01000003.1"/>
</dbReference>
<dbReference type="Proteomes" id="UP000307244">
    <property type="component" value="Unassembled WGS sequence"/>
</dbReference>
<name>A0A4U1CJ36_9SPHI</name>